<accession>A0A0N7KEI7</accession>
<feature type="compositionally biased region" description="Basic and acidic residues" evidence="5">
    <location>
        <begin position="476"/>
        <end position="498"/>
    </location>
</feature>
<reference evidence="10" key="9">
    <citation type="submission" date="2012-08" db="EMBL/GenBank/DDBJ databases">
        <title>The Second Rice Annotation Project Meeting (RAP2).</title>
        <authorList>
            <consortium name="The Rice Annotation Project (RAP)"/>
        </authorList>
    </citation>
    <scope>NUCLEOTIDE SEQUENCE</scope>
</reference>
<name>A0A0N7KEI7_ORYSJ</name>
<dbReference type="Gene3D" id="2.30.29.30">
    <property type="entry name" value="Pleckstrin-homology domain (PH domain)/Phosphotyrosine-binding domain (PTB)"/>
    <property type="match status" value="1"/>
</dbReference>
<dbReference type="GO" id="GO:0008289">
    <property type="term" value="F:lipid binding"/>
    <property type="evidence" value="ECO:0007669"/>
    <property type="project" value="InterPro"/>
</dbReference>
<dbReference type="InterPro" id="IPR045096">
    <property type="entry name" value="EDR2-like"/>
</dbReference>
<dbReference type="InterPro" id="IPR001849">
    <property type="entry name" value="PH_domain"/>
</dbReference>
<dbReference type="GO" id="GO:0005783">
    <property type="term" value="C:endoplasmic reticulum"/>
    <property type="evidence" value="ECO:0007669"/>
    <property type="project" value="UniProtKB-SubCell"/>
</dbReference>
<comment type="subcellular location">
    <subcellularLocation>
        <location evidence="2">Endoplasmic reticulum</location>
    </subcellularLocation>
    <subcellularLocation>
        <location evidence="1">Nucleus</location>
    </subcellularLocation>
</comment>
<dbReference type="InterPro" id="IPR011993">
    <property type="entry name" value="PH-like_dom_sf"/>
</dbReference>
<evidence type="ECO:0000259" key="7">
    <source>
        <dbReference type="PROSITE" id="PS50848"/>
    </source>
</evidence>
<reference evidence="8" key="1">
    <citation type="submission" date="2001-09" db="EMBL/GenBank/DDBJ databases">
        <title>Oryza sativa nipponbare(GA3) genomic DNA, chromosome 2, BAC clone:OJ1435_F07.</title>
        <authorList>
            <person name="Sasaki T."/>
            <person name="Matsumoto T."/>
            <person name="Yamamoto K."/>
        </authorList>
    </citation>
    <scope>NUCLEOTIDE SEQUENCE</scope>
</reference>
<evidence type="ECO:0000256" key="1">
    <source>
        <dbReference type="ARBA" id="ARBA00004123"/>
    </source>
</evidence>
<dbReference type="SUPFAM" id="SSF55961">
    <property type="entry name" value="Bet v1-like"/>
    <property type="match status" value="1"/>
</dbReference>
<dbReference type="SMR" id="A0A0N7KEI7"/>
<dbReference type="InterPro" id="IPR002913">
    <property type="entry name" value="START_lipid-bd_dom"/>
</dbReference>
<reference evidence="9" key="2">
    <citation type="submission" date="2002-11" db="EMBL/GenBank/DDBJ databases">
        <title>Oryza sativa nipponbare(GA3) genomic DNA, chromosome 2, BAC clone:B1370C05.</title>
        <authorList>
            <person name="Sasaki T."/>
            <person name="Matsumoto T."/>
            <person name="Katayose Y."/>
        </authorList>
    </citation>
    <scope>NUCLEOTIDE SEQUENCE</scope>
</reference>
<evidence type="ECO:0000313" key="8">
    <source>
        <dbReference type="EMBL" id="BAD07818.1"/>
    </source>
</evidence>
<evidence type="ECO:0000259" key="6">
    <source>
        <dbReference type="PROSITE" id="PS50003"/>
    </source>
</evidence>
<dbReference type="Proteomes" id="UP000000763">
    <property type="component" value="Chromosome 2"/>
</dbReference>
<dbReference type="CDD" id="cd00177">
    <property type="entry name" value="START"/>
    <property type="match status" value="1"/>
</dbReference>
<dbReference type="CDD" id="cd00821">
    <property type="entry name" value="PH"/>
    <property type="match status" value="1"/>
</dbReference>
<dbReference type="EMBL" id="AP008208">
    <property type="protein sequence ID" value="BAF07514.1"/>
    <property type="molecule type" value="Genomic_DNA"/>
</dbReference>
<dbReference type="Pfam" id="PF07059">
    <property type="entry name" value="EDR2_C"/>
    <property type="match status" value="1"/>
</dbReference>
<dbReference type="OMA" id="QADSKNM"/>
<proteinExistence type="predicted"/>
<evidence type="ECO:0000256" key="4">
    <source>
        <dbReference type="ARBA" id="ARBA00023242"/>
    </source>
</evidence>
<evidence type="ECO:0000256" key="5">
    <source>
        <dbReference type="SAM" id="MobiDB-lite"/>
    </source>
</evidence>
<dbReference type="InterPro" id="IPR023393">
    <property type="entry name" value="START-like_dom_sf"/>
</dbReference>
<dbReference type="PANTHER" id="PTHR12136:SF64">
    <property type="entry name" value="OS02G0102800 PROTEIN"/>
    <property type="match status" value="1"/>
</dbReference>
<feature type="domain" description="START" evidence="7">
    <location>
        <begin position="256"/>
        <end position="438"/>
    </location>
</feature>
<dbReference type="EMBL" id="AP005873">
    <property type="protein sequence ID" value="BAD08201.1"/>
    <property type="molecule type" value="Genomic_DNA"/>
</dbReference>
<dbReference type="PROSITE" id="PS50003">
    <property type="entry name" value="PH_DOMAIN"/>
    <property type="match status" value="1"/>
</dbReference>
<dbReference type="Pfam" id="PF00169">
    <property type="entry name" value="PH"/>
    <property type="match status" value="1"/>
</dbReference>
<keyword evidence="3" id="KW-0256">Endoplasmic reticulum</keyword>
<sequence length="804" mass="90014">MMLSSSASRREVGGGGAASSTKSGELSLSKVASVAIRESSGSGSGGISKSSELLSRAGTMAAAREAAAAAVHHEGWMVRYGRRKIGRSFFHTRYFVLDSRLLAYYKKKPKDNMVPLKSLLIDGNCRVEDRGLKTHHGQMVYVLCVYNKKEKEHQITMGAYDIEDALAWKKNIELIIDQQENMTSKNRKAFASMDFDTELGGQFIFSDHDSAAEDEEERPMLIRRTTIGNGPPESIHDWTKEHDIGPPNQIDPIQVSSKKNWRLLRCQNGLRIFEELLEFDYLARSCSRAMRAVGVVEATCEAIFGLVMSMDVTRYEWDCSFRYGSLVEEVDGHTAILYHKLQLHWCPMLVWPRDLCYVRYWRRNDDGSYVVLFRSTEHPNCGRQKGYVRAFIESGGFKISPLKCRNGRPRTQVQHLMQIDLRGWLLNYSPSFQYHSLLQIQNCVAGLREYFSQTDETHITPRIPVMENMVDTSAVQKDDKKSTEEVDSKTKTPDRGQADSKNMGIIDEETDEDEDYQVPEANIEEDPNKDAKRADEPPEKIDLSCFSGILRCDADEKSRNCWTVPDSKLFKVRSKNFPHDKSKIPAASYLMELAAIDWFKDSKRMDNVGRQKGCVAQVAAEKGMHTFVANIQIPGSTHYSLVMYFVTKSLKKGSLLQRFFDGDDEFRNSRLKLIPSVPKGSWIVRQSVGSTPCLLGKAVDCSYVRGAGYLEVDVDIGSSAVANGVLGLVFGVVTTLVVDMAFLIQANTYEELPEQVIGAARLAHVEPAAAIVPQDLTPPPPALADDDNAAASSSEDDHLSKKTN</sequence>
<gene>
    <name evidence="9" type="primary">B1370C05.34-1</name>
    <name evidence="8" type="synonym">OJ1435_F07.24-1</name>
    <name evidence="10" type="ordered locus">Os02g0102800</name>
</gene>
<reference evidence="10 11" key="3">
    <citation type="journal article" date="2005" name="Nature">
        <title>The map-based sequence of the rice genome.</title>
        <authorList>
            <consortium name="International rice genome sequencing project (IRGSP)"/>
            <person name="Matsumoto T."/>
            <person name="Wu J."/>
            <person name="Kanamori H."/>
            <person name="Katayose Y."/>
            <person name="Fujisawa M."/>
            <person name="Namiki N."/>
            <person name="Mizuno H."/>
            <person name="Yamamoto K."/>
            <person name="Antonio B.A."/>
            <person name="Baba T."/>
            <person name="Sakata K."/>
            <person name="Nagamura Y."/>
            <person name="Aoki H."/>
            <person name="Arikawa K."/>
            <person name="Arita K."/>
            <person name="Bito T."/>
            <person name="Chiden Y."/>
            <person name="Fujitsuka N."/>
            <person name="Fukunaka R."/>
            <person name="Hamada M."/>
            <person name="Harada C."/>
            <person name="Hayashi A."/>
            <person name="Hijishita S."/>
            <person name="Honda M."/>
            <person name="Hosokawa S."/>
            <person name="Ichikawa Y."/>
            <person name="Idonuma A."/>
            <person name="Iijima M."/>
            <person name="Ikeda M."/>
            <person name="Ikeno M."/>
            <person name="Ito K."/>
            <person name="Ito S."/>
            <person name="Ito T."/>
            <person name="Ito Y."/>
            <person name="Ito Y."/>
            <person name="Iwabuchi A."/>
            <person name="Kamiya K."/>
            <person name="Karasawa W."/>
            <person name="Kurita K."/>
            <person name="Katagiri S."/>
            <person name="Kikuta A."/>
            <person name="Kobayashi H."/>
            <person name="Kobayashi N."/>
            <person name="Machita K."/>
            <person name="Maehara T."/>
            <person name="Masukawa M."/>
            <person name="Mizubayashi T."/>
            <person name="Mukai Y."/>
            <person name="Nagasaki H."/>
            <person name="Nagata Y."/>
            <person name="Naito S."/>
            <person name="Nakashima M."/>
            <person name="Nakama Y."/>
            <person name="Nakamichi Y."/>
            <person name="Nakamura M."/>
            <person name="Meguro A."/>
            <person name="Negishi M."/>
            <person name="Ohta I."/>
            <person name="Ohta T."/>
            <person name="Okamoto M."/>
            <person name="Ono N."/>
            <person name="Saji S."/>
            <person name="Sakaguchi M."/>
            <person name="Sakai K."/>
            <person name="Shibata M."/>
            <person name="Shimokawa T."/>
            <person name="Song J."/>
            <person name="Takazaki Y."/>
            <person name="Terasawa K."/>
            <person name="Tsugane M."/>
            <person name="Tsuji K."/>
            <person name="Ueda S."/>
            <person name="Waki K."/>
            <person name="Yamagata H."/>
            <person name="Yamamoto M."/>
            <person name="Yamamoto S."/>
            <person name="Yamane H."/>
            <person name="Yoshiki S."/>
            <person name="Yoshihara R."/>
            <person name="Yukawa K."/>
            <person name="Zhong H."/>
            <person name="Yano M."/>
            <person name="Yuan Q."/>
            <person name="Ouyang S."/>
            <person name="Liu J."/>
            <person name="Jones K.M."/>
            <person name="Gansberger K."/>
            <person name="Moffat K."/>
            <person name="Hill J."/>
            <person name="Bera J."/>
            <person name="Fadrosh D."/>
            <person name="Jin S."/>
            <person name="Johri S."/>
            <person name="Kim M."/>
            <person name="Overton L."/>
            <person name="Reardon M."/>
            <person name="Tsitrin T."/>
            <person name="Vuong H."/>
            <person name="Weaver B."/>
            <person name="Ciecko A."/>
            <person name="Tallon L."/>
            <person name="Jackson J."/>
            <person name="Pai G."/>
            <person name="Aken S.V."/>
            <person name="Utterback T."/>
            <person name="Reidmuller S."/>
            <person name="Feldblyum T."/>
            <person name="Hsiao J."/>
            <person name="Zismann V."/>
            <person name="Iobst S."/>
            <person name="de Vazeille A.R."/>
            <person name="Buell C.R."/>
            <person name="Ying K."/>
            <person name="Li Y."/>
            <person name="Lu T."/>
            <person name="Huang Y."/>
            <person name="Zhao Q."/>
            <person name="Feng Q."/>
            <person name="Zhang L."/>
            <person name="Zhu J."/>
            <person name="Weng Q."/>
            <person name="Mu J."/>
            <person name="Lu Y."/>
            <person name="Fan D."/>
            <person name="Liu Y."/>
            <person name="Guan J."/>
            <person name="Zhang Y."/>
            <person name="Yu S."/>
            <person name="Liu X."/>
            <person name="Zhang Y."/>
            <person name="Hong G."/>
            <person name="Han B."/>
            <person name="Choisne N."/>
            <person name="Demange N."/>
            <person name="Orjeda G."/>
            <person name="Samain S."/>
            <person name="Cattolico L."/>
            <person name="Pelletier E."/>
            <person name="Couloux A."/>
            <person name="Segurens B."/>
            <person name="Wincker P."/>
            <person name="D'Hont A."/>
            <person name="Scarpelli C."/>
            <person name="Weissenbach J."/>
            <person name="Salanoubat M."/>
            <person name="Quetier F."/>
            <person name="Yu Y."/>
            <person name="Kim H.R."/>
            <person name="Rambo T."/>
            <person name="Currie J."/>
            <person name="Collura K."/>
            <person name="Luo M."/>
            <person name="Yang T."/>
            <person name="Ammiraju J.S.S."/>
            <person name="Engler F."/>
            <person name="Soderlund C."/>
            <person name="Wing R.A."/>
            <person name="Palmer L.E."/>
            <person name="de la Bastide M."/>
            <person name="Spiegel L."/>
            <person name="Nascimento L."/>
            <person name="Zutavern T."/>
            <person name="O'Shaughnessy A."/>
            <person name="Dike S."/>
            <person name="Dedhia N."/>
            <person name="Preston R."/>
            <person name="Balija V."/>
            <person name="McCombie W.R."/>
            <person name="Chow T."/>
            <person name="Chen H."/>
            <person name="Chung M."/>
            <person name="Chen C."/>
            <person name="Shaw J."/>
            <person name="Wu H."/>
            <person name="Hsiao K."/>
            <person name="Chao Y."/>
            <person name="Chu M."/>
            <person name="Cheng C."/>
            <person name="Hour A."/>
            <person name="Lee P."/>
            <person name="Lin S."/>
            <person name="Lin Y."/>
            <person name="Liou J."/>
            <person name="Liu S."/>
            <person name="Hsing Y."/>
            <person name="Raghuvanshi S."/>
            <person name="Mohanty A."/>
            <person name="Bharti A.K."/>
            <person name="Gaur A."/>
            <person name="Gupta V."/>
            <person name="Kumar D."/>
            <person name="Ravi V."/>
            <person name="Vij S."/>
            <person name="Kapur A."/>
            <person name="Khurana P."/>
            <person name="Khurana P."/>
            <person name="Khurana J.P."/>
            <person name="Tyagi A.K."/>
            <person name="Gaikwad K."/>
            <person name="Singh A."/>
            <person name="Dalal V."/>
            <person name="Srivastava S."/>
            <person name="Dixit A."/>
            <person name="Pal A.K."/>
            <person name="Ghazi I.A."/>
            <person name="Yadav M."/>
            <person name="Pandit A."/>
            <person name="Bhargava A."/>
            <person name="Sureshbabu K."/>
            <person name="Batra K."/>
            <person name="Sharma T.R."/>
            <person name="Mohapatra T."/>
            <person name="Singh N.K."/>
            <person name="Messing J."/>
            <person name="Nelson A.B."/>
            <person name="Fuks G."/>
            <person name="Kavchok S."/>
            <person name="Keizer G."/>
            <person name="Linton E."/>
            <person name="Llaca V."/>
            <person name="Song R."/>
            <person name="Tanyolac B."/>
            <person name="Young S."/>
            <person name="Ho-Il K."/>
            <person name="Hahn J.H."/>
            <person name="Sangsakoo G."/>
            <person name="Vanavichit A."/>
            <person name="de Mattos Luiz.A.T."/>
            <person name="Zimmer P.D."/>
            <person name="Malone G."/>
            <person name="Dellagostin O."/>
            <person name="de Oliveira A.C."/>
            <person name="Bevan M."/>
            <person name="Bancroft I."/>
            <person name="Minx P."/>
            <person name="Cordum H."/>
            <person name="Wilson R."/>
            <person name="Cheng Z."/>
            <person name="Jin W."/>
            <person name="Jiang J."/>
            <person name="Leong S.A."/>
            <person name="Iwama H."/>
            <person name="Gojobori T."/>
            <person name="Itoh T."/>
            <person name="Niimura Y."/>
            <person name="Fujii Y."/>
            <person name="Habara T."/>
            <person name="Sakai H."/>
            <person name="Sato Y."/>
            <person name="Wilson G."/>
            <person name="Kumar K."/>
            <person name="McCouch S."/>
            <person name="Juretic N."/>
            <person name="Hoen D."/>
            <person name="Wright S."/>
            <person name="Bruskiewich R."/>
            <person name="Bureau T."/>
            <person name="Miyao A."/>
            <person name="Hirochika H."/>
            <person name="Nishikawa T."/>
            <person name="Kadowaki K."/>
            <person name="Sugiura M."/>
            <person name="Burr B."/>
            <person name="Sasaki T."/>
        </authorList>
    </citation>
    <scope>NUCLEOTIDE SEQUENCE [LARGE SCALE GENOMIC DNA]</scope>
    <source>
        <strain evidence="11">cv. Nipponbare</strain>
    </source>
</reference>
<feature type="compositionally biased region" description="Basic and acidic residues" evidence="5">
    <location>
        <begin position="795"/>
        <end position="804"/>
    </location>
</feature>
<dbReference type="OrthoDB" id="9970435at2759"/>
<organism evidence="9 11">
    <name type="scientific">Oryza sativa subsp. japonica</name>
    <name type="common">Rice</name>
    <dbReference type="NCBI Taxonomy" id="39947"/>
    <lineage>
        <taxon>Eukaryota</taxon>
        <taxon>Viridiplantae</taxon>
        <taxon>Streptophyta</taxon>
        <taxon>Embryophyta</taxon>
        <taxon>Tracheophyta</taxon>
        <taxon>Spermatophyta</taxon>
        <taxon>Magnoliopsida</taxon>
        <taxon>Liliopsida</taxon>
        <taxon>Poales</taxon>
        <taxon>Poaceae</taxon>
        <taxon>BOP clade</taxon>
        <taxon>Oryzoideae</taxon>
        <taxon>Oryzeae</taxon>
        <taxon>Oryzinae</taxon>
        <taxon>Oryza</taxon>
        <taxon>Oryza sativa</taxon>
    </lineage>
</organism>
<feature type="compositionally biased region" description="Acidic residues" evidence="5">
    <location>
        <begin position="506"/>
        <end position="525"/>
    </location>
</feature>
<dbReference type="PROSITE" id="PS50848">
    <property type="entry name" value="START"/>
    <property type="match status" value="1"/>
</dbReference>
<dbReference type="GO" id="GO:0005634">
    <property type="term" value="C:nucleus"/>
    <property type="evidence" value="ECO:0007669"/>
    <property type="project" value="UniProtKB-SubCell"/>
</dbReference>
<evidence type="ECO:0000313" key="10">
    <source>
        <dbReference type="EMBL" id="BAF07514.1"/>
    </source>
</evidence>
<evidence type="ECO:0000256" key="2">
    <source>
        <dbReference type="ARBA" id="ARBA00004240"/>
    </source>
</evidence>
<dbReference type="Gene3D" id="3.30.530.20">
    <property type="match status" value="1"/>
</dbReference>
<dbReference type="KEGG" id="dosa:Os02g0102800"/>
<dbReference type="AlphaFoldDB" id="A0A0N7KEI7"/>
<feature type="compositionally biased region" description="Basic and acidic residues" evidence="5">
    <location>
        <begin position="526"/>
        <end position="537"/>
    </location>
</feature>
<evidence type="ECO:0000313" key="11">
    <source>
        <dbReference type="Proteomes" id="UP000000763"/>
    </source>
</evidence>
<dbReference type="Pfam" id="PF01852">
    <property type="entry name" value="START"/>
    <property type="match status" value="1"/>
</dbReference>
<evidence type="ECO:0000313" key="9">
    <source>
        <dbReference type="EMBL" id="BAD08201.1"/>
    </source>
</evidence>
<keyword evidence="4" id="KW-0539">Nucleus</keyword>
<dbReference type="GeneID" id="4327992"/>
<feature type="region of interest" description="Disordered" evidence="5">
    <location>
        <begin position="773"/>
        <end position="804"/>
    </location>
</feature>
<reference evidence="10" key="5">
    <citation type="journal article" date="2007" name="Genome Res.">
        <title>Curated Genome Annotation of Oryza sativa ssp. japonica and Comparative Genome Analysis with Arabidopsis thaliana.</title>
        <authorList>
            <consortium name="The Rice Annotation Project (RAP)"/>
            <person name="Itoh T."/>
            <person name="Tanaka T."/>
            <person name="Barrero R.A."/>
            <person name="Yamasaki C."/>
            <person name="Fujii Y."/>
            <person name="Hilton P.B."/>
            <person name="Antonio B.A."/>
            <person name="Aono H."/>
            <person name="Apweiler R."/>
            <person name="Bruskiewich R."/>
            <person name="Bureau T."/>
            <person name="Burr F."/>
            <person name="Costa de Oliveira A."/>
            <person name="Fuks G."/>
            <person name="Habara T."/>
            <person name="Haberer G."/>
            <person name="Han B."/>
            <person name="Harada E."/>
            <person name="Hiraki A.T."/>
            <person name="Hirochika H."/>
            <person name="Hoen D."/>
            <person name="Hokari H."/>
            <person name="Hosokawa S."/>
            <person name="Hsing Y."/>
            <person name="Ikawa H."/>
            <person name="Ikeo K."/>
            <person name="Imanishi T."/>
            <person name="Ito Y."/>
            <person name="Jaiswal P."/>
            <person name="Kanno M."/>
            <person name="Kawahara Y."/>
            <person name="Kawamura T."/>
            <person name="Kawashima H."/>
            <person name="Khurana J.P."/>
            <person name="Kikuchi S."/>
            <person name="Komatsu S."/>
            <person name="Koyanagi K.O."/>
            <person name="Kubooka H."/>
            <person name="Lieberherr D."/>
            <person name="Lin Y.C."/>
            <person name="Lonsdale D."/>
            <person name="Matsumoto T."/>
            <person name="Matsuya A."/>
            <person name="McCombie W.R."/>
            <person name="Messing J."/>
            <person name="Miyao A."/>
            <person name="Mulder N."/>
            <person name="Nagamura Y."/>
            <person name="Nam J."/>
            <person name="Namiki N."/>
            <person name="Numa H."/>
            <person name="Nurimoto S."/>
            <person name="O'donovan C."/>
            <person name="Ohyanagi H."/>
            <person name="Okido T."/>
            <person name="Oota S."/>
            <person name="Osato N."/>
            <person name="Palmer L.E."/>
            <person name="Quetier F."/>
            <person name="Raghuvanshi S."/>
            <person name="Saichi N."/>
            <person name="Sakai H."/>
            <person name="Sakai Y."/>
            <person name="Sakata K."/>
            <person name="Sakurai T."/>
            <person name="Sato F."/>
            <person name="Sato Y."/>
            <person name="Schoof H."/>
            <person name="Seki M."/>
            <person name="Shibata M."/>
            <person name="Shimizu Y."/>
            <person name="Shinozaki K."/>
            <person name="Shinso Y."/>
            <person name="Singh N.K."/>
            <person name="Smith-White B."/>
            <person name="Takeda J."/>
            <person name="Tanino M."/>
            <person name="Tatusova T."/>
            <person name="Thongjuea S."/>
            <person name="Todokoro F."/>
            <person name="Tsugane M."/>
            <person name="Tyagi A.K."/>
            <person name="Vanavichit A."/>
            <person name="Wang A."/>
            <person name="Wing R.A."/>
            <person name="Yamaguchi K."/>
            <person name="Yamamoto M."/>
            <person name="Yamamoto N."/>
            <person name="Yu Y."/>
            <person name="Zhang H."/>
            <person name="Zhao Q."/>
            <person name="Higo K."/>
            <person name="Burr B."/>
            <person name="Gojobori T."/>
            <person name="Sasaki T."/>
        </authorList>
    </citation>
    <scope>NUCLEOTIDE SEQUENCE</scope>
</reference>
<dbReference type="SMART" id="SM00234">
    <property type="entry name" value="START"/>
    <property type="match status" value="1"/>
</dbReference>
<dbReference type="SMART" id="SM00233">
    <property type="entry name" value="PH"/>
    <property type="match status" value="1"/>
</dbReference>
<feature type="region of interest" description="Disordered" evidence="5">
    <location>
        <begin position="466"/>
        <end position="537"/>
    </location>
</feature>
<dbReference type="PANTHER" id="PTHR12136">
    <property type="entry name" value="ENHANCED DISEASE RESISTANCE-RELATED"/>
    <property type="match status" value="1"/>
</dbReference>
<reference evidence="10" key="6">
    <citation type="journal article" date="2008" name="Nucleic Acids Res.">
        <title>The Rice Annotation Project Database (RAP-DB): 2008 update.</title>
        <authorList>
            <consortium name="The Rice Annotation Project (RAP)"/>
            <person name="Tanaka T."/>
            <person name="Antonio B.A."/>
            <person name="Kikuchi S."/>
            <person name="Matsumoto T."/>
            <person name="Nagamura Y."/>
            <person name="Numa H."/>
            <person name="Sakai H."/>
            <person name="Wu J."/>
            <person name="Itoh T."/>
            <person name="Sasaki T."/>
            <person name="Aono R."/>
            <person name="Fujii Y."/>
            <person name="Habara T."/>
            <person name="Harada E."/>
            <person name="Kanno M."/>
            <person name="Kawahara Y."/>
            <person name="Kawashima H."/>
            <person name="Kubooka H."/>
            <person name="Matsuya A."/>
            <person name="Nakaoka H."/>
            <person name="Saichi N."/>
            <person name="Sanbonmatsu R."/>
            <person name="Sato Y."/>
            <person name="Shinso Y."/>
            <person name="Suzuki M."/>
            <person name="Takeda J."/>
            <person name="Tanino M."/>
            <person name="Todokoro F."/>
            <person name="Yamaguchi K."/>
            <person name="Yamamoto N."/>
            <person name="Yamasaki C."/>
            <person name="Imanishi T."/>
            <person name="Okido T."/>
            <person name="Tada M."/>
            <person name="Ikeo K."/>
            <person name="Tateno Y."/>
            <person name="Gojobori T."/>
            <person name="Lin Y.C."/>
            <person name="Wei F.J."/>
            <person name="Hsing Y.I."/>
            <person name="Zhao Q."/>
            <person name="Han B."/>
            <person name="Kramer M.R."/>
            <person name="McCombie R.W."/>
            <person name="Lonsdale D."/>
            <person name="O'Donovan C.C."/>
            <person name="Whitfield E.J."/>
            <person name="Apweiler R."/>
            <person name="Koyanagi K.O."/>
            <person name="Khurana J.P."/>
            <person name="Raghuvanshi S."/>
            <person name="Singh N.K."/>
            <person name="Tyagi A.K."/>
            <person name="Haberer G."/>
            <person name="Fujisawa M."/>
            <person name="Hosokawa S."/>
            <person name="Ito Y."/>
            <person name="Ikawa H."/>
            <person name="Shibata M."/>
            <person name="Yamamoto M."/>
            <person name="Bruskiewich R.M."/>
            <person name="Hoen D.R."/>
            <person name="Bureau TE."/>
            <person name="Namiki N."/>
            <person name="Ohyanagi H."/>
            <person name="Sakai Y."/>
            <person name="Nobushima S."/>
            <person name="Sakata K."/>
            <person name="Barrero R.A."/>
            <person name="Sato Y."/>
            <person name="Souvorov A."/>
            <person name="Smith-White B."/>
            <person name="Tatusova T."/>
            <person name="An S."/>
            <person name="An G."/>
            <person name="OOta S."/>
            <person name="Fuks G."/>
            <person name="Messing J."/>
            <person name="Christie K.R."/>
            <person name="Lieberherr D."/>
            <person name="Kim H."/>
            <person name="Zuccolo A."/>
            <person name="Wing R.A."/>
            <person name="Nobuta K."/>
            <person name="Green P.J."/>
            <person name="Lu C."/>
            <person name="Meyers BC."/>
            <person name="Chaparro C."/>
            <person name="Piegu B."/>
            <person name="Panaud O."/>
            <person name="Echeverria M."/>
        </authorList>
    </citation>
    <scope>NUCLEOTIDE SEQUENCE</scope>
</reference>
<feature type="domain" description="PH" evidence="6">
    <location>
        <begin position="70"/>
        <end position="177"/>
    </location>
</feature>
<evidence type="ECO:0000256" key="3">
    <source>
        <dbReference type="ARBA" id="ARBA00022824"/>
    </source>
</evidence>
<reference evidence="10" key="8">
    <citation type="submission" date="2012-08" db="EMBL/GenBank/DDBJ databases">
        <title>Oryza sativa nipponbare(GA3) genomic DNA, chromosome 2.</title>
        <authorList>
            <consortium name="IRGSP(International Rice Genome Sequencing Project)"/>
        </authorList>
    </citation>
    <scope>NUCLEOTIDE SEQUENCE</scope>
</reference>
<dbReference type="Gramene" id="Os02t0102800-01">
    <property type="protein sequence ID" value="Os02t0102800-01"/>
    <property type="gene ID" value="Os02g0102800"/>
</dbReference>
<reference evidence="11" key="7">
    <citation type="journal article" date="2008" name="Nucleic Acids Res.">
        <title>The rice annotation project database (RAP-DB): 2008 update.</title>
        <authorList>
            <consortium name="The rice annotation project (RAP)"/>
        </authorList>
    </citation>
    <scope>GENOME REANNOTATION</scope>
    <source>
        <strain evidence="11">cv. Nipponbare</strain>
    </source>
</reference>
<reference evidence="10" key="4">
    <citation type="journal article" date="2006" name="Nucleic Acids Res.">
        <title>The Rice Annotation Project Database (RAP-DB): hub for Oryza sativa ssp. japonica genome information.</title>
        <authorList>
            <person name="Ohyanagi H."/>
            <person name="Tanaka T."/>
            <person name="Sakai H."/>
            <person name="Shigemoto Y."/>
            <person name="Yamaguchi K."/>
            <person name="Habara T."/>
            <person name="Fujii Y."/>
            <person name="Antonio B.A."/>
            <person name="Nagamura Y."/>
            <person name="Imanishi T."/>
            <person name="Ikeo K."/>
            <person name="Itoh T."/>
            <person name="Gojobori T."/>
            <person name="Sasaki T."/>
        </authorList>
    </citation>
    <scope>NUCLEOTIDE SEQUENCE</scope>
</reference>
<dbReference type="SUPFAM" id="SSF50729">
    <property type="entry name" value="PH domain-like"/>
    <property type="match status" value="1"/>
</dbReference>
<feature type="region of interest" description="Disordered" evidence="5">
    <location>
        <begin position="1"/>
        <end position="27"/>
    </location>
</feature>
<protein>
    <submittedName>
        <fullName evidence="10">Os02g0102800 protein</fullName>
    </submittedName>
</protein>
<dbReference type="InterPro" id="IPR009769">
    <property type="entry name" value="EDR2_C"/>
</dbReference>
<dbReference type="EMBL" id="AP004187">
    <property type="protein sequence ID" value="BAD07818.1"/>
    <property type="molecule type" value="Genomic_DNA"/>
</dbReference>